<dbReference type="Proteomes" id="UP000663131">
    <property type="component" value="Chromosome 9"/>
</dbReference>
<dbReference type="AlphaFoldDB" id="A0A8H6BIE7"/>
<keyword evidence="2" id="KW-0813">Transport</keyword>
<dbReference type="GO" id="GO:0012505">
    <property type="term" value="C:endomembrane system"/>
    <property type="evidence" value="ECO:0007669"/>
    <property type="project" value="UniProtKB-ARBA"/>
</dbReference>
<evidence type="ECO:0000256" key="2">
    <source>
        <dbReference type="ARBA" id="ARBA00022448"/>
    </source>
</evidence>
<keyword evidence="4 6" id="KW-1133">Transmembrane helix</keyword>
<comment type="subcellular location">
    <subcellularLocation>
        <location evidence="1">Membrane</location>
        <topology evidence="1">Single-pass membrane protein</topology>
    </subcellularLocation>
</comment>
<gene>
    <name evidence="9" type="ORF">BRETT_002472</name>
    <name evidence="8" type="ORF">HII12_002534</name>
</gene>
<proteinExistence type="predicted"/>
<dbReference type="Proteomes" id="UP000568158">
    <property type="component" value="Unassembled WGS sequence"/>
</dbReference>
<feature type="transmembrane region" description="Helical" evidence="6">
    <location>
        <begin position="74"/>
        <end position="92"/>
    </location>
</feature>
<dbReference type="GO" id="GO:0005737">
    <property type="term" value="C:cytoplasm"/>
    <property type="evidence" value="ECO:0007669"/>
    <property type="project" value="UniProtKB-ARBA"/>
</dbReference>
<dbReference type="KEGG" id="bbrx:BRETT_002472"/>
<sequence length="96" mass="10861">MSRASQLEQENDQQFHMLANKISTFKDIANEINGYAQEDSTTLNTMSGTMTRLSDEIKHGAHKLKRVVNSNPKMTRMVAIGVGVFIVLYITFNHFV</sequence>
<evidence type="ECO:0000313" key="9">
    <source>
        <dbReference type="EMBL" id="QOU22297.1"/>
    </source>
</evidence>
<organism evidence="8 10">
    <name type="scientific">Dekkera bruxellensis</name>
    <name type="common">Brettanomyces custersii</name>
    <dbReference type="NCBI Taxonomy" id="5007"/>
    <lineage>
        <taxon>Eukaryota</taxon>
        <taxon>Fungi</taxon>
        <taxon>Dikarya</taxon>
        <taxon>Ascomycota</taxon>
        <taxon>Saccharomycotina</taxon>
        <taxon>Pichiomycetes</taxon>
        <taxon>Pichiales</taxon>
        <taxon>Pichiaceae</taxon>
        <taxon>Brettanomyces</taxon>
    </lineage>
</organism>
<keyword evidence="3 6" id="KW-0812">Transmembrane</keyword>
<dbReference type="InterPro" id="IPR000727">
    <property type="entry name" value="T_SNARE_dom"/>
</dbReference>
<reference evidence="9" key="3">
    <citation type="journal article" name="BMC Genomics">
        <title>New genome assemblies reveal patterns of domestication and adaptation across Brettanomyces (Dekkera) species.</title>
        <authorList>
            <person name="Roach M.J."/>
            <person name="Borneman A.R."/>
        </authorList>
    </citation>
    <scope>NUCLEOTIDE SEQUENCE</scope>
    <source>
        <strain evidence="9">UCD 2041</strain>
    </source>
</reference>
<dbReference type="EMBL" id="JABCYN010000024">
    <property type="protein sequence ID" value="KAF6012378.1"/>
    <property type="molecule type" value="Genomic_DNA"/>
</dbReference>
<dbReference type="OMA" id="NIWRMVG"/>
<reference evidence="9" key="2">
    <citation type="submission" date="2020-10" db="EMBL/GenBank/DDBJ databases">
        <authorList>
            <person name="Palmer J.M."/>
        </authorList>
    </citation>
    <scope>NUCLEOTIDE SEQUENCE</scope>
    <source>
        <strain evidence="9">UCD 2041</strain>
    </source>
</reference>
<dbReference type="GO" id="GO:0016020">
    <property type="term" value="C:membrane"/>
    <property type="evidence" value="ECO:0007669"/>
    <property type="project" value="UniProtKB-SubCell"/>
</dbReference>
<evidence type="ECO:0000256" key="3">
    <source>
        <dbReference type="ARBA" id="ARBA00022692"/>
    </source>
</evidence>
<name>A0A8H6BIE7_DEKBR</name>
<dbReference type="GeneID" id="64574396"/>
<feature type="domain" description="T-SNARE coiled-coil homology" evidence="7">
    <location>
        <begin position="5"/>
        <end position="67"/>
    </location>
</feature>
<dbReference type="RefSeq" id="XP_041138790.1">
    <property type="nucleotide sequence ID" value="XM_041280999.1"/>
</dbReference>
<protein>
    <recommendedName>
        <fullName evidence="7">t-SNARE coiled-coil homology domain-containing protein</fullName>
    </recommendedName>
</protein>
<dbReference type="SUPFAM" id="SSF58038">
    <property type="entry name" value="SNARE fusion complex"/>
    <property type="match status" value="1"/>
</dbReference>
<evidence type="ECO:0000256" key="6">
    <source>
        <dbReference type="SAM" id="Phobius"/>
    </source>
</evidence>
<accession>A0A8H6BIE7</accession>
<evidence type="ECO:0000313" key="8">
    <source>
        <dbReference type="EMBL" id="KAF6012378.1"/>
    </source>
</evidence>
<evidence type="ECO:0000256" key="5">
    <source>
        <dbReference type="ARBA" id="ARBA00023136"/>
    </source>
</evidence>
<reference evidence="8 10" key="1">
    <citation type="journal article" date="2020" name="Appl. Microbiol. Biotechnol.">
        <title>Targeted gene deletion in Brettanomyces bruxellensis with an expression-free CRISPR-Cas9 system.</title>
        <authorList>
            <person name="Varela C."/>
            <person name="Bartel C."/>
            <person name="Onetto C."/>
            <person name="Borneman A."/>
        </authorList>
    </citation>
    <scope>NUCLEOTIDE SEQUENCE [LARGE SCALE GENOMIC DNA]</scope>
    <source>
        <strain evidence="8 10">AWRI1613</strain>
    </source>
</reference>
<keyword evidence="5 6" id="KW-0472">Membrane</keyword>
<evidence type="ECO:0000256" key="1">
    <source>
        <dbReference type="ARBA" id="ARBA00004167"/>
    </source>
</evidence>
<dbReference type="EMBL" id="CP063137">
    <property type="protein sequence ID" value="QOU22297.1"/>
    <property type="molecule type" value="Genomic_DNA"/>
</dbReference>
<evidence type="ECO:0000313" key="10">
    <source>
        <dbReference type="Proteomes" id="UP000568158"/>
    </source>
</evidence>
<evidence type="ECO:0000259" key="7">
    <source>
        <dbReference type="PROSITE" id="PS50192"/>
    </source>
</evidence>
<dbReference type="PANTHER" id="PTHR12791">
    <property type="entry name" value="GOLGI SNARE BET1-RELATED"/>
    <property type="match status" value="1"/>
</dbReference>
<dbReference type="OrthoDB" id="3063237at2759"/>
<dbReference type="PROSITE" id="PS50192">
    <property type="entry name" value="T_SNARE"/>
    <property type="match status" value="1"/>
</dbReference>
<evidence type="ECO:0000256" key="4">
    <source>
        <dbReference type="ARBA" id="ARBA00022989"/>
    </source>
</evidence>